<reference evidence="1" key="1">
    <citation type="submission" date="2021-06" db="EMBL/GenBank/DDBJ databases">
        <authorList>
            <person name="Hodson N. C."/>
            <person name="Mongue J. A."/>
            <person name="Jaron S. K."/>
        </authorList>
    </citation>
    <scope>NUCLEOTIDE SEQUENCE</scope>
</reference>
<evidence type="ECO:0000313" key="2">
    <source>
        <dbReference type="Proteomes" id="UP000708208"/>
    </source>
</evidence>
<sequence>MDVDSVNREKAQLNISYDSIPSPMSELELIEVNVIQASDSSDDDFQNIDRIHYKKSQPTVNKIAGAKI</sequence>
<protein>
    <submittedName>
        <fullName evidence="1">Uncharacterized protein</fullName>
    </submittedName>
</protein>
<dbReference type="AlphaFoldDB" id="A0A8J2L8Y9"/>
<keyword evidence="2" id="KW-1185">Reference proteome</keyword>
<organism evidence="1 2">
    <name type="scientific">Allacma fusca</name>
    <dbReference type="NCBI Taxonomy" id="39272"/>
    <lineage>
        <taxon>Eukaryota</taxon>
        <taxon>Metazoa</taxon>
        <taxon>Ecdysozoa</taxon>
        <taxon>Arthropoda</taxon>
        <taxon>Hexapoda</taxon>
        <taxon>Collembola</taxon>
        <taxon>Symphypleona</taxon>
        <taxon>Sminthuridae</taxon>
        <taxon>Allacma</taxon>
    </lineage>
</organism>
<accession>A0A8J2L8Y9</accession>
<gene>
    <name evidence="1" type="ORF">AFUS01_LOCUS40364</name>
</gene>
<evidence type="ECO:0000313" key="1">
    <source>
        <dbReference type="EMBL" id="CAG7830567.1"/>
    </source>
</evidence>
<proteinExistence type="predicted"/>
<comment type="caution">
    <text evidence="1">The sequence shown here is derived from an EMBL/GenBank/DDBJ whole genome shotgun (WGS) entry which is preliminary data.</text>
</comment>
<dbReference type="Proteomes" id="UP000708208">
    <property type="component" value="Unassembled WGS sequence"/>
</dbReference>
<name>A0A8J2L8Y9_9HEXA</name>
<dbReference type="EMBL" id="CAJVCH010556556">
    <property type="protein sequence ID" value="CAG7830567.1"/>
    <property type="molecule type" value="Genomic_DNA"/>
</dbReference>